<accession>A0A2T7PKH9</accession>
<proteinExistence type="predicted"/>
<name>A0A2T7PKH9_POMCA</name>
<sequence>MTQLRTGQDSMAEGKDEVDSEWHSFFYDEDDLRKNTEEEIRCENKKDNEYSYKEEEQGERDESRQEDESLKPGILQNNNLPHDKKSKRRAKIKPGKVHKTNVTKPPTHDLDLDHAAKKHRGSLQSLDIMSDQENMRRQGHKLFRRGQMRKFRSMETDVEKAGKDRLEQKFQELQELITKPLADSRGLHLPQPQLKNVAVKKINARHGYERGNAVLEEENEDSQAYTTIRKLQMVGPETHLHFTNQKNHRPQTSSAQHRKLVSQPRPRRDSFDSLPTSSSGTEISPHETKENHKGSTSSLDHHHDSREEGHRREKLDNKVHPPSVHAPSDMHLKNSDNPKLLEWLRHKNAEFRQQKKAERAKRREERETNMLETERKQARRTRSEEQVKEWMETKRKEAAERGKEERKRKKLLAQQVAEQKNSRNTSSSLTIHRIDRPASASPPPATKKYIPIKRPESAHVKLDSEAAVPKPPDSKFVYRRPVSGHLRLMKLQRARNSHEANQQRNETLSPEEKLKRARMSYDAWLIAKRKEDIQKRKEAGKQKELIKSDPEMERIIPEIARKRIERIRNGKQHIDTGIKKIDQHANKVFGDGDLEEEDGIPSADGDNVPNPSSYKLCIEGSAASLVEVTNRSRPVSAKTRMPIPQSLFSPRRAKSATPKVDAIMNQTEEAKANPFKLPFPEEHGAPEHVLRVQEKLFSQNLIEAQSKDWCPEPQICPVADGTRAPGPNKESTPRTSMTLLQQIEAAAQEQDEAETKKDTKQTDPLKTLPAILFQNTQDCDGKEYIQSASSTNTIYEKAKIKSENRQGEEAEKTHFSADCTDDVADNSRHQDLGKAAEDAPSEKLQQTFNLLPDATTRLPCERELEETIPLMSVTLEEKKLDADQGQSRDEDALHKLLSKHVSFSEEATVHEMKESAESETSENEQEENECEDEF</sequence>
<feature type="compositionally biased region" description="Basic residues" evidence="1">
    <location>
        <begin position="84"/>
        <end position="101"/>
    </location>
</feature>
<feature type="region of interest" description="Disordered" evidence="1">
    <location>
        <begin position="243"/>
        <end position="451"/>
    </location>
</feature>
<dbReference type="AlphaFoldDB" id="A0A2T7PKH9"/>
<gene>
    <name evidence="2" type="ORF">C0Q70_05180</name>
</gene>
<feature type="compositionally biased region" description="Basic and acidic residues" evidence="1">
    <location>
        <begin position="284"/>
        <end position="319"/>
    </location>
</feature>
<dbReference type="OrthoDB" id="6161991at2759"/>
<feature type="compositionally biased region" description="Polar residues" evidence="1">
    <location>
        <begin position="729"/>
        <end position="740"/>
    </location>
</feature>
<feature type="region of interest" description="Disordered" evidence="1">
    <location>
        <begin position="1"/>
        <end position="112"/>
    </location>
</feature>
<feature type="compositionally biased region" description="Polar residues" evidence="1">
    <location>
        <begin position="273"/>
        <end position="282"/>
    </location>
</feature>
<feature type="compositionally biased region" description="Basic and acidic residues" evidence="1">
    <location>
        <begin position="753"/>
        <end position="763"/>
    </location>
</feature>
<feature type="compositionally biased region" description="Acidic residues" evidence="1">
    <location>
        <begin position="917"/>
        <end position="934"/>
    </location>
</feature>
<feature type="compositionally biased region" description="Polar residues" evidence="1">
    <location>
        <begin position="243"/>
        <end position="255"/>
    </location>
</feature>
<feature type="region of interest" description="Disordered" evidence="1">
    <location>
        <begin position="799"/>
        <end position="841"/>
    </location>
</feature>
<feature type="compositionally biased region" description="Basic and acidic residues" evidence="1">
    <location>
        <begin position="31"/>
        <end position="70"/>
    </location>
</feature>
<feature type="compositionally biased region" description="Basic and acidic residues" evidence="1">
    <location>
        <begin position="342"/>
        <end position="405"/>
    </location>
</feature>
<feature type="compositionally biased region" description="Polar residues" evidence="1">
    <location>
        <begin position="416"/>
        <end position="430"/>
    </location>
</feature>
<feature type="region of interest" description="Disordered" evidence="1">
    <location>
        <begin position="904"/>
        <end position="934"/>
    </location>
</feature>
<keyword evidence="3" id="KW-1185">Reference proteome</keyword>
<evidence type="ECO:0000313" key="2">
    <source>
        <dbReference type="EMBL" id="PVD33918.1"/>
    </source>
</evidence>
<feature type="compositionally biased region" description="Basic and acidic residues" evidence="1">
    <location>
        <begin position="12"/>
        <end position="22"/>
    </location>
</feature>
<feature type="compositionally biased region" description="Basic and acidic residues" evidence="1">
    <location>
        <begin position="825"/>
        <end position="841"/>
    </location>
</feature>
<dbReference type="OMA" id="PPDSKFV"/>
<comment type="caution">
    <text evidence="2">The sequence shown here is derived from an EMBL/GenBank/DDBJ whole genome shotgun (WGS) entry which is preliminary data.</text>
</comment>
<dbReference type="EMBL" id="PZQS01000003">
    <property type="protein sequence ID" value="PVD33918.1"/>
    <property type="molecule type" value="Genomic_DNA"/>
</dbReference>
<evidence type="ECO:0000256" key="1">
    <source>
        <dbReference type="SAM" id="MobiDB-lite"/>
    </source>
</evidence>
<feature type="compositionally biased region" description="Basic and acidic residues" evidence="1">
    <location>
        <begin position="799"/>
        <end position="815"/>
    </location>
</feature>
<dbReference type="Proteomes" id="UP000245119">
    <property type="component" value="Linkage Group LG3"/>
</dbReference>
<protein>
    <submittedName>
        <fullName evidence="2">Uncharacterized protein</fullName>
    </submittedName>
</protein>
<reference evidence="2 3" key="1">
    <citation type="submission" date="2018-04" db="EMBL/GenBank/DDBJ databases">
        <title>The genome of golden apple snail Pomacea canaliculata provides insight into stress tolerance and invasive adaptation.</title>
        <authorList>
            <person name="Liu C."/>
            <person name="Liu B."/>
            <person name="Ren Y."/>
            <person name="Zhang Y."/>
            <person name="Wang H."/>
            <person name="Li S."/>
            <person name="Jiang F."/>
            <person name="Yin L."/>
            <person name="Zhang G."/>
            <person name="Qian W."/>
            <person name="Fan W."/>
        </authorList>
    </citation>
    <scope>NUCLEOTIDE SEQUENCE [LARGE SCALE GENOMIC DNA]</scope>
    <source>
        <strain evidence="2">SZHN2017</strain>
        <tissue evidence="2">Muscle</tissue>
    </source>
</reference>
<feature type="compositionally biased region" description="Basic and acidic residues" evidence="1">
    <location>
        <begin position="907"/>
        <end position="916"/>
    </location>
</feature>
<organism evidence="2 3">
    <name type="scientific">Pomacea canaliculata</name>
    <name type="common">Golden apple snail</name>
    <dbReference type="NCBI Taxonomy" id="400727"/>
    <lineage>
        <taxon>Eukaryota</taxon>
        <taxon>Metazoa</taxon>
        <taxon>Spiralia</taxon>
        <taxon>Lophotrochozoa</taxon>
        <taxon>Mollusca</taxon>
        <taxon>Gastropoda</taxon>
        <taxon>Caenogastropoda</taxon>
        <taxon>Architaenioglossa</taxon>
        <taxon>Ampullarioidea</taxon>
        <taxon>Ampullariidae</taxon>
        <taxon>Pomacea</taxon>
    </lineage>
</organism>
<feature type="region of interest" description="Disordered" evidence="1">
    <location>
        <begin position="712"/>
        <end position="766"/>
    </location>
</feature>
<evidence type="ECO:0000313" key="3">
    <source>
        <dbReference type="Proteomes" id="UP000245119"/>
    </source>
</evidence>